<dbReference type="PANTHER" id="PTHR46623:SF6">
    <property type="entry name" value="ALPHA_BETA-HYDROLASES SUPERFAMILY PROTEIN"/>
    <property type="match status" value="1"/>
</dbReference>
<evidence type="ECO:0000259" key="1">
    <source>
        <dbReference type="Pfam" id="PF01738"/>
    </source>
</evidence>
<dbReference type="InterPro" id="IPR051049">
    <property type="entry name" value="Dienelactone_hydrolase-like"/>
</dbReference>
<evidence type="ECO:0000313" key="3">
    <source>
        <dbReference type="Proteomes" id="UP000249720"/>
    </source>
</evidence>
<accession>A0A2W7TRG0</accession>
<evidence type="ECO:0000313" key="2">
    <source>
        <dbReference type="EMBL" id="PZX65692.1"/>
    </source>
</evidence>
<dbReference type="InterPro" id="IPR029058">
    <property type="entry name" value="AB_hydrolase_fold"/>
</dbReference>
<dbReference type="Proteomes" id="UP000249720">
    <property type="component" value="Unassembled WGS sequence"/>
</dbReference>
<dbReference type="RefSeq" id="WP_170120348.1">
    <property type="nucleotide sequence ID" value="NZ_QKZV01000001.1"/>
</dbReference>
<protein>
    <submittedName>
        <fullName evidence="2">Carboxymethylenebutenolidase</fullName>
    </submittedName>
</protein>
<organism evidence="2 3">
    <name type="scientific">Hydrotalea sandarakina</name>
    <dbReference type="NCBI Taxonomy" id="1004304"/>
    <lineage>
        <taxon>Bacteria</taxon>
        <taxon>Pseudomonadati</taxon>
        <taxon>Bacteroidota</taxon>
        <taxon>Chitinophagia</taxon>
        <taxon>Chitinophagales</taxon>
        <taxon>Chitinophagaceae</taxon>
        <taxon>Hydrotalea</taxon>
    </lineage>
</organism>
<dbReference type="SUPFAM" id="SSF53474">
    <property type="entry name" value="alpha/beta-Hydrolases"/>
    <property type="match status" value="1"/>
</dbReference>
<gene>
    <name evidence="2" type="ORF">LX80_00183</name>
</gene>
<feature type="domain" description="Dienelactone hydrolase" evidence="1">
    <location>
        <begin position="17"/>
        <end position="231"/>
    </location>
</feature>
<proteinExistence type="predicted"/>
<dbReference type="GO" id="GO:0016787">
    <property type="term" value="F:hydrolase activity"/>
    <property type="evidence" value="ECO:0007669"/>
    <property type="project" value="InterPro"/>
</dbReference>
<reference evidence="2 3" key="1">
    <citation type="submission" date="2018-06" db="EMBL/GenBank/DDBJ databases">
        <title>Genomic Encyclopedia of Archaeal and Bacterial Type Strains, Phase II (KMG-II): from individual species to whole genera.</title>
        <authorList>
            <person name="Goeker M."/>
        </authorList>
    </citation>
    <scope>NUCLEOTIDE SEQUENCE [LARGE SCALE GENOMIC DNA]</scope>
    <source>
        <strain evidence="2 3">DSM 23241</strain>
    </source>
</reference>
<dbReference type="InterPro" id="IPR002925">
    <property type="entry name" value="Dienelactn_hydro"/>
</dbReference>
<comment type="caution">
    <text evidence="2">The sequence shown here is derived from an EMBL/GenBank/DDBJ whole genome shotgun (WGS) entry which is preliminary data.</text>
</comment>
<dbReference type="EMBL" id="QKZV01000001">
    <property type="protein sequence ID" value="PZX65692.1"/>
    <property type="molecule type" value="Genomic_DNA"/>
</dbReference>
<sequence>MITDHIILPVSDGTQMQAFIAHESTHQPQPGILLFQEAFGVNHHIQDVAQRLAKAGYVVIAPELYHRTAPAGFATGYEDFSVIAPHFQALTVEQLTADILAAYHWLQNQQNVQIKKIASMGFCLGGRVALLANMVAPLSAGISFYGGGMQMLASRIAELHGPQLLFYGGKDKHITQEHIHEVEQAFIAAKKDYAKVVFSYADHGFHCNERSSYHPKAAKEAWALSLAFLQNNL</sequence>
<dbReference type="Gene3D" id="3.40.50.1820">
    <property type="entry name" value="alpha/beta hydrolase"/>
    <property type="match status" value="1"/>
</dbReference>
<name>A0A2W7TRG0_9BACT</name>
<dbReference type="AlphaFoldDB" id="A0A2W7TRG0"/>
<dbReference type="PANTHER" id="PTHR46623">
    <property type="entry name" value="CARBOXYMETHYLENEBUTENOLIDASE-RELATED"/>
    <property type="match status" value="1"/>
</dbReference>
<dbReference type="Pfam" id="PF01738">
    <property type="entry name" value="DLH"/>
    <property type="match status" value="1"/>
</dbReference>
<keyword evidence="3" id="KW-1185">Reference proteome</keyword>